<dbReference type="Pfam" id="PF24986">
    <property type="entry name" value="PRC_RimM"/>
    <property type="match status" value="1"/>
</dbReference>
<dbReference type="SUPFAM" id="SSF50447">
    <property type="entry name" value="Translation proteins"/>
    <property type="match status" value="1"/>
</dbReference>
<keyword evidence="2 5" id="KW-0690">Ribosome biogenesis</keyword>
<keyword evidence="3 5" id="KW-0698">rRNA processing</keyword>
<sequence>MTETRILAGKLGKPFGLKGFLKLVAQESSLPDLKFPIDAILEFSSREPISIRILKAQRHSGRVILQIDGITSPEAASALIGGDLYIERSYFPKSKGEEYYLFELKGLQAYSEDGTKLDWELIDLIENPAHAILVFRTKDSEILIPYVNKHVGKILLDEGKILIKDPEDWNEI</sequence>
<dbReference type="RefSeq" id="WP_135589204.1">
    <property type="nucleotide sequence ID" value="NZ_RQEP01000019.1"/>
</dbReference>
<dbReference type="GO" id="GO:0005737">
    <property type="term" value="C:cytoplasm"/>
    <property type="evidence" value="ECO:0007669"/>
    <property type="project" value="UniProtKB-SubCell"/>
</dbReference>
<organism evidence="8 9">
    <name type="scientific">Leptospira semungkisensis</name>
    <dbReference type="NCBI Taxonomy" id="2484985"/>
    <lineage>
        <taxon>Bacteria</taxon>
        <taxon>Pseudomonadati</taxon>
        <taxon>Spirochaetota</taxon>
        <taxon>Spirochaetia</taxon>
        <taxon>Leptospirales</taxon>
        <taxon>Leptospiraceae</taxon>
        <taxon>Leptospira</taxon>
    </lineage>
</organism>
<dbReference type="Gene3D" id="2.40.30.60">
    <property type="entry name" value="RimM"/>
    <property type="match status" value="1"/>
</dbReference>
<protein>
    <recommendedName>
        <fullName evidence="5">Ribosome maturation factor RimM</fullName>
    </recommendedName>
</protein>
<name>A0A4R9FKE8_9LEPT</name>
<dbReference type="GO" id="GO:0006364">
    <property type="term" value="P:rRNA processing"/>
    <property type="evidence" value="ECO:0007669"/>
    <property type="project" value="UniProtKB-UniRule"/>
</dbReference>
<dbReference type="EMBL" id="RQEP01000019">
    <property type="protein sequence ID" value="TGJ99111.1"/>
    <property type="molecule type" value="Genomic_DNA"/>
</dbReference>
<comment type="subunit">
    <text evidence="5">Binds ribosomal protein uS19.</text>
</comment>
<dbReference type="InterPro" id="IPR011961">
    <property type="entry name" value="RimM"/>
</dbReference>
<dbReference type="HAMAP" id="MF_00014">
    <property type="entry name" value="Ribosome_mat_RimM"/>
    <property type="match status" value="1"/>
</dbReference>
<dbReference type="InterPro" id="IPR009000">
    <property type="entry name" value="Transl_B-barrel_sf"/>
</dbReference>
<reference evidence="8" key="1">
    <citation type="journal article" date="2019" name="PLoS Negl. Trop. Dis.">
        <title>Revisiting the worldwide diversity of Leptospira species in the environment.</title>
        <authorList>
            <person name="Vincent A.T."/>
            <person name="Schiettekatte O."/>
            <person name="Bourhy P."/>
            <person name="Veyrier F.J."/>
            <person name="Picardeau M."/>
        </authorList>
    </citation>
    <scope>NUCLEOTIDE SEQUENCE [LARGE SCALE GENOMIC DNA]</scope>
    <source>
        <strain evidence="8">SSS9</strain>
    </source>
</reference>
<dbReference type="GO" id="GO:0005840">
    <property type="term" value="C:ribosome"/>
    <property type="evidence" value="ECO:0007669"/>
    <property type="project" value="InterPro"/>
</dbReference>
<feature type="domain" description="RimM N-terminal" evidence="6">
    <location>
        <begin position="8"/>
        <end position="89"/>
    </location>
</feature>
<dbReference type="GO" id="GO:0042274">
    <property type="term" value="P:ribosomal small subunit biogenesis"/>
    <property type="evidence" value="ECO:0007669"/>
    <property type="project" value="UniProtKB-UniRule"/>
</dbReference>
<comment type="domain">
    <text evidence="5">The PRC barrel domain binds ribosomal protein uS19.</text>
</comment>
<evidence type="ECO:0000256" key="5">
    <source>
        <dbReference type="HAMAP-Rule" id="MF_00014"/>
    </source>
</evidence>
<dbReference type="InterPro" id="IPR036976">
    <property type="entry name" value="RimM_N_sf"/>
</dbReference>
<accession>A0A4R9FKE8</accession>
<dbReference type="InterPro" id="IPR002676">
    <property type="entry name" value="RimM_N"/>
</dbReference>
<comment type="function">
    <text evidence="5">An accessory protein needed during the final step in the assembly of 30S ribosomal subunit, possibly for assembly of the head region. Essential for efficient processing of 16S rRNA. May be needed both before and after RbfA during the maturation of 16S rRNA. It has affinity for free ribosomal 30S subunits but not for 70S ribosomes.</text>
</comment>
<keyword evidence="9" id="KW-1185">Reference proteome</keyword>
<dbReference type="Proteomes" id="UP000297453">
    <property type="component" value="Unassembled WGS sequence"/>
</dbReference>
<keyword evidence="1 5" id="KW-0963">Cytoplasm</keyword>
<dbReference type="InterPro" id="IPR011033">
    <property type="entry name" value="PRC_barrel-like_sf"/>
</dbReference>
<evidence type="ECO:0000313" key="9">
    <source>
        <dbReference type="Proteomes" id="UP000297453"/>
    </source>
</evidence>
<dbReference type="NCBIfam" id="TIGR02273">
    <property type="entry name" value="16S_RimM"/>
    <property type="match status" value="1"/>
</dbReference>
<proteinExistence type="inferred from homology"/>
<dbReference type="GO" id="GO:0043022">
    <property type="term" value="F:ribosome binding"/>
    <property type="evidence" value="ECO:0007669"/>
    <property type="project" value="InterPro"/>
</dbReference>
<dbReference type="Gene3D" id="2.30.30.240">
    <property type="entry name" value="PRC-barrel domain"/>
    <property type="match status" value="1"/>
</dbReference>
<evidence type="ECO:0000256" key="3">
    <source>
        <dbReference type="ARBA" id="ARBA00022552"/>
    </source>
</evidence>
<evidence type="ECO:0000259" key="7">
    <source>
        <dbReference type="Pfam" id="PF24986"/>
    </source>
</evidence>
<gene>
    <name evidence="5 8" type="primary">rimM</name>
    <name evidence="8" type="ORF">EHO59_14625</name>
</gene>
<dbReference type="PANTHER" id="PTHR33692:SF1">
    <property type="entry name" value="RIBOSOME MATURATION FACTOR RIMM"/>
    <property type="match status" value="1"/>
</dbReference>
<keyword evidence="4 5" id="KW-0143">Chaperone</keyword>
<dbReference type="AlphaFoldDB" id="A0A4R9FKE8"/>
<evidence type="ECO:0000256" key="1">
    <source>
        <dbReference type="ARBA" id="ARBA00022490"/>
    </source>
</evidence>
<dbReference type="OrthoDB" id="9810331at2"/>
<dbReference type="InterPro" id="IPR056792">
    <property type="entry name" value="PRC_RimM"/>
</dbReference>
<comment type="subcellular location">
    <subcellularLocation>
        <location evidence="5">Cytoplasm</location>
    </subcellularLocation>
</comment>
<evidence type="ECO:0000256" key="4">
    <source>
        <dbReference type="ARBA" id="ARBA00023186"/>
    </source>
</evidence>
<feature type="domain" description="Ribosome maturation factor RimM PRC barrel" evidence="7">
    <location>
        <begin position="103"/>
        <end position="169"/>
    </location>
</feature>
<comment type="similarity">
    <text evidence="5">Belongs to the RimM family.</text>
</comment>
<dbReference type="Pfam" id="PF01782">
    <property type="entry name" value="RimM"/>
    <property type="match status" value="1"/>
</dbReference>
<dbReference type="PANTHER" id="PTHR33692">
    <property type="entry name" value="RIBOSOME MATURATION FACTOR RIMM"/>
    <property type="match status" value="1"/>
</dbReference>
<comment type="caution">
    <text evidence="8">The sequence shown here is derived from an EMBL/GenBank/DDBJ whole genome shotgun (WGS) entry which is preliminary data.</text>
</comment>
<evidence type="ECO:0000259" key="6">
    <source>
        <dbReference type="Pfam" id="PF01782"/>
    </source>
</evidence>
<evidence type="ECO:0000256" key="2">
    <source>
        <dbReference type="ARBA" id="ARBA00022517"/>
    </source>
</evidence>
<dbReference type="SUPFAM" id="SSF50346">
    <property type="entry name" value="PRC-barrel domain"/>
    <property type="match status" value="1"/>
</dbReference>
<evidence type="ECO:0000313" key="8">
    <source>
        <dbReference type="EMBL" id="TGJ99111.1"/>
    </source>
</evidence>